<sequence length="170" mass="19897">MRNVLVPTDFSTASFDLVEKAIQNMGEQVVNITMFHAFQIPFFVSDLIRNQRQPYHDLLTDTFRNNCKQIKQQFPKQVSSIVFRHLYGNTPVVFRHFVDANDIDLIVYPEQYEFVKVHPDSVNPDSMFKKSRVPLLRQFKIKQRRVVTIPEIRAVEEEAVAMLKLLNAQS</sequence>
<accession>A0A1V9EX79</accession>
<dbReference type="Proteomes" id="UP000192610">
    <property type="component" value="Unassembled WGS sequence"/>
</dbReference>
<evidence type="ECO:0000313" key="1">
    <source>
        <dbReference type="EMBL" id="OQP50494.1"/>
    </source>
</evidence>
<protein>
    <recommendedName>
        <fullName evidence="3">UspA domain-containing protein</fullName>
    </recommendedName>
</protein>
<dbReference type="RefSeq" id="WP_081198827.1">
    <property type="nucleotide sequence ID" value="NZ_FOCZ01000001.1"/>
</dbReference>
<comment type="caution">
    <text evidence="1">The sequence shown here is derived from an EMBL/GenBank/DDBJ whole genome shotgun (WGS) entry which is preliminary data.</text>
</comment>
<dbReference type="Gene3D" id="3.40.50.620">
    <property type="entry name" value="HUPs"/>
    <property type="match status" value="1"/>
</dbReference>
<keyword evidence="2" id="KW-1185">Reference proteome</keyword>
<evidence type="ECO:0008006" key="3">
    <source>
        <dbReference type="Google" id="ProtNLM"/>
    </source>
</evidence>
<name>A0A1V9EX79_9BACT</name>
<organism evidence="1 2">
    <name type="scientific">Niastella yeongjuensis</name>
    <dbReference type="NCBI Taxonomy" id="354355"/>
    <lineage>
        <taxon>Bacteria</taxon>
        <taxon>Pseudomonadati</taxon>
        <taxon>Bacteroidota</taxon>
        <taxon>Chitinophagia</taxon>
        <taxon>Chitinophagales</taxon>
        <taxon>Chitinophagaceae</taxon>
        <taxon>Niastella</taxon>
    </lineage>
</organism>
<evidence type="ECO:0000313" key="2">
    <source>
        <dbReference type="Proteomes" id="UP000192610"/>
    </source>
</evidence>
<proteinExistence type="predicted"/>
<dbReference type="SUPFAM" id="SSF52402">
    <property type="entry name" value="Adenine nucleotide alpha hydrolases-like"/>
    <property type="match status" value="1"/>
</dbReference>
<dbReference type="OrthoDB" id="893860at2"/>
<dbReference type="AlphaFoldDB" id="A0A1V9EX79"/>
<dbReference type="EMBL" id="LVXG01000012">
    <property type="protein sequence ID" value="OQP50494.1"/>
    <property type="molecule type" value="Genomic_DNA"/>
</dbReference>
<dbReference type="STRING" id="354355.SAMN05660816_00701"/>
<dbReference type="InterPro" id="IPR014729">
    <property type="entry name" value="Rossmann-like_a/b/a_fold"/>
</dbReference>
<reference evidence="2" key="1">
    <citation type="submission" date="2016-04" db="EMBL/GenBank/DDBJ databases">
        <authorList>
            <person name="Chen L."/>
            <person name="Zhuang W."/>
            <person name="Wang G."/>
        </authorList>
    </citation>
    <scope>NUCLEOTIDE SEQUENCE [LARGE SCALE GENOMIC DNA]</scope>
    <source>
        <strain evidence="2">17621</strain>
    </source>
</reference>
<gene>
    <name evidence="1" type="ORF">A4H97_01230</name>
</gene>